<reference evidence="3 4" key="1">
    <citation type="submission" date="2024-09" db="EMBL/GenBank/DDBJ databases">
        <title>Laminarin stimulates single cell rates of sulfate reduction while oxygen inhibits transcriptomic activity in coastal marine sediment.</title>
        <authorList>
            <person name="Lindsay M."/>
            <person name="Orcutt B."/>
            <person name="Emerson D."/>
            <person name="Stepanauskas R."/>
            <person name="D'Angelo T."/>
        </authorList>
    </citation>
    <scope>NUCLEOTIDE SEQUENCE [LARGE SCALE GENOMIC DNA]</scope>
    <source>
        <strain evidence="3">SAG AM-311-K15</strain>
    </source>
</reference>
<dbReference type="InterPro" id="IPR000683">
    <property type="entry name" value="Gfo/Idh/MocA-like_OxRdtase_N"/>
</dbReference>
<accession>A0ABV6YUV8</accession>
<protein>
    <submittedName>
        <fullName evidence="3">Gfo/Idh/MocA family protein</fullName>
    </submittedName>
</protein>
<dbReference type="PANTHER" id="PTHR43377">
    <property type="entry name" value="BILIVERDIN REDUCTASE A"/>
    <property type="match status" value="1"/>
</dbReference>
<sequence>MIRIGVIGCGYWGPNLIRNFVSCPETQLVWACDLDNNRMMKALRSFPNVKKTTNFMDILADSNVDAIAIATPVHTHFPIAEKCLHEGKHVLVEKPLAVSVEQGEKLVQLAAKQNLRLMCDHIFCYTGAVRKIKDMIKNGELGELYYFDSVRINLGLFQQDVNVIWDLAPHDLSILSYLIGSEPVSVSAHGLSHAGNSLENIAYLVLKYDHNFIAHLHLNWLSPVKIRRIIIGGSEKMLVWNDLDPDEKIKIYNKGIMVKKLKQEERSRLLVSYRYGDMYAPQIDNTEALLLMVSEFASCIEENRPALTDDKSALRVLRVLEAAEISVKSHGANIPLKYT</sequence>
<dbReference type="InterPro" id="IPR055170">
    <property type="entry name" value="GFO_IDH_MocA-like_dom"/>
</dbReference>
<dbReference type="Gene3D" id="3.30.360.10">
    <property type="entry name" value="Dihydrodipicolinate Reductase, domain 2"/>
    <property type="match status" value="1"/>
</dbReference>
<evidence type="ECO:0000259" key="1">
    <source>
        <dbReference type="Pfam" id="PF01408"/>
    </source>
</evidence>
<name>A0ABV6YUV8_UNCC1</name>
<evidence type="ECO:0000313" key="4">
    <source>
        <dbReference type="Proteomes" id="UP001594351"/>
    </source>
</evidence>
<keyword evidence="4" id="KW-1185">Reference proteome</keyword>
<dbReference type="Proteomes" id="UP001594351">
    <property type="component" value="Unassembled WGS sequence"/>
</dbReference>
<feature type="domain" description="Gfo/Idh/MocA-like oxidoreductase N-terminal" evidence="1">
    <location>
        <begin position="2"/>
        <end position="121"/>
    </location>
</feature>
<dbReference type="InterPro" id="IPR036291">
    <property type="entry name" value="NAD(P)-bd_dom_sf"/>
</dbReference>
<feature type="domain" description="GFO/IDH/MocA-like oxidoreductase" evidence="2">
    <location>
        <begin position="129"/>
        <end position="238"/>
    </location>
</feature>
<gene>
    <name evidence="3" type="ORF">ACFL27_07325</name>
</gene>
<evidence type="ECO:0000259" key="2">
    <source>
        <dbReference type="Pfam" id="PF22725"/>
    </source>
</evidence>
<dbReference type="PANTHER" id="PTHR43377:SF6">
    <property type="entry name" value="GFO_IDH_MOCA-LIKE OXIDOREDUCTASE N-TERMINAL DOMAIN-CONTAINING PROTEIN"/>
    <property type="match status" value="1"/>
</dbReference>
<dbReference type="SUPFAM" id="SSF55347">
    <property type="entry name" value="Glyceraldehyde-3-phosphate dehydrogenase-like, C-terminal domain"/>
    <property type="match status" value="1"/>
</dbReference>
<comment type="caution">
    <text evidence="3">The sequence shown here is derived from an EMBL/GenBank/DDBJ whole genome shotgun (WGS) entry which is preliminary data.</text>
</comment>
<evidence type="ECO:0000313" key="3">
    <source>
        <dbReference type="EMBL" id="MFC1849984.1"/>
    </source>
</evidence>
<proteinExistence type="predicted"/>
<dbReference type="SUPFAM" id="SSF51735">
    <property type="entry name" value="NAD(P)-binding Rossmann-fold domains"/>
    <property type="match status" value="1"/>
</dbReference>
<organism evidence="3 4">
    <name type="scientific">candidate division CSSED10-310 bacterium</name>
    <dbReference type="NCBI Taxonomy" id="2855610"/>
    <lineage>
        <taxon>Bacteria</taxon>
        <taxon>Bacteria division CSSED10-310</taxon>
    </lineage>
</organism>
<dbReference type="EMBL" id="JBHPBY010000070">
    <property type="protein sequence ID" value="MFC1849984.1"/>
    <property type="molecule type" value="Genomic_DNA"/>
</dbReference>
<dbReference type="InterPro" id="IPR051450">
    <property type="entry name" value="Gfo/Idh/MocA_Oxidoreductases"/>
</dbReference>
<dbReference type="Pfam" id="PF22725">
    <property type="entry name" value="GFO_IDH_MocA_C3"/>
    <property type="match status" value="1"/>
</dbReference>
<dbReference type="Gene3D" id="3.40.50.720">
    <property type="entry name" value="NAD(P)-binding Rossmann-like Domain"/>
    <property type="match status" value="1"/>
</dbReference>
<dbReference type="Pfam" id="PF01408">
    <property type="entry name" value="GFO_IDH_MocA"/>
    <property type="match status" value="1"/>
</dbReference>